<dbReference type="SUPFAM" id="SSF49329">
    <property type="entry name" value="Cu,Zn superoxide dismutase-like"/>
    <property type="match status" value="1"/>
</dbReference>
<dbReference type="RefSeq" id="WP_338446659.1">
    <property type="nucleotide sequence ID" value="NZ_CP144918.1"/>
</dbReference>
<evidence type="ECO:0000313" key="6">
    <source>
        <dbReference type="Proteomes" id="UP001335183"/>
    </source>
</evidence>
<name>A0ABZ2D494_9SPHN</name>
<dbReference type="InterPro" id="IPR001424">
    <property type="entry name" value="SOD_Cu_Zn_dom"/>
</dbReference>
<feature type="signal peptide" evidence="3">
    <location>
        <begin position="1"/>
        <end position="17"/>
    </location>
</feature>
<dbReference type="PANTHER" id="PTHR10003">
    <property type="entry name" value="SUPEROXIDE DISMUTASE CU-ZN -RELATED"/>
    <property type="match status" value="1"/>
</dbReference>
<keyword evidence="3" id="KW-0732">Signal</keyword>
<proteinExistence type="inferred from homology"/>
<gene>
    <name evidence="5" type="ORF">V5F89_02345</name>
</gene>
<dbReference type="Gene3D" id="2.60.40.200">
    <property type="entry name" value="Superoxide dismutase, copper/zinc binding domain"/>
    <property type="match status" value="1"/>
</dbReference>
<sequence>MTRISLLAALVASVSLAGCTSTPAPSTDRLGVARLSLASGVPAGTVELVADGEHLSLDVSVTGIAEGAHGFHLHTTGECRAPDFASAGGHLNPTDNAHGAKNPDGSHFGDLPNLQVGPTRTASATFDLGHGRARALEWLFDADGTAVVIHADADDYRTDPSGNAGARIACGVLERV</sequence>
<dbReference type="Pfam" id="PF00080">
    <property type="entry name" value="Sod_Cu"/>
    <property type="match status" value="1"/>
</dbReference>
<keyword evidence="6" id="KW-1185">Reference proteome</keyword>
<accession>A0ABZ2D494</accession>
<evidence type="ECO:0000259" key="4">
    <source>
        <dbReference type="Pfam" id="PF00080"/>
    </source>
</evidence>
<evidence type="ECO:0000256" key="3">
    <source>
        <dbReference type="SAM" id="SignalP"/>
    </source>
</evidence>
<evidence type="ECO:0000256" key="1">
    <source>
        <dbReference type="ARBA" id="ARBA00010457"/>
    </source>
</evidence>
<dbReference type="InterPro" id="IPR024134">
    <property type="entry name" value="SOD_Cu/Zn_/chaperone"/>
</dbReference>
<feature type="region of interest" description="Disordered" evidence="2">
    <location>
        <begin position="84"/>
        <end position="108"/>
    </location>
</feature>
<dbReference type="Proteomes" id="UP001335183">
    <property type="component" value="Chromosome"/>
</dbReference>
<dbReference type="EMBL" id="CP144918">
    <property type="protein sequence ID" value="WWA47771.1"/>
    <property type="molecule type" value="Genomic_DNA"/>
</dbReference>
<feature type="domain" description="Superoxide dismutase copper/zinc binding" evidence="4">
    <location>
        <begin position="44"/>
        <end position="172"/>
    </location>
</feature>
<organism evidence="5 6">
    <name type="scientific">Pelagerythrobacter marensis</name>
    <dbReference type="NCBI Taxonomy" id="543877"/>
    <lineage>
        <taxon>Bacteria</taxon>
        <taxon>Pseudomonadati</taxon>
        <taxon>Pseudomonadota</taxon>
        <taxon>Alphaproteobacteria</taxon>
        <taxon>Sphingomonadales</taxon>
        <taxon>Erythrobacteraceae</taxon>
        <taxon>Pelagerythrobacter</taxon>
    </lineage>
</organism>
<reference evidence="5 6" key="1">
    <citation type="submission" date="2024-02" db="EMBL/GenBank/DDBJ databases">
        <title>The whole genome sequence of five bacterial samples isolated from Abu Dhabi Sabkha-shore region.</title>
        <authorList>
            <person name="Sudalaimuthuasari N."/>
            <person name="Sarfraz B."/>
            <person name="Tuyisabe J.D."/>
            <person name="Mugisha Ntwali L.D.M."/>
            <person name="Ali A.I.A.A."/>
            <person name="Almansoori S.Z.A."/>
            <person name="Alajami H.S.A."/>
            <person name="Almeqbaali A.A.S."/>
            <person name="Kundu B."/>
            <person name="Saeed E.E."/>
            <person name="Sukumarinath V."/>
            <person name="Mishra A.K."/>
            <person name="Hazzouri K.M."/>
            <person name="Almaskari R."/>
            <person name="Sharma A.K."/>
            <person name="Amiri K.M.A."/>
        </authorList>
    </citation>
    <scope>NUCLEOTIDE SEQUENCE [LARGE SCALE GENOMIC DNA]</scope>
    <source>
        <strain evidence="6">kcgeb_sd</strain>
    </source>
</reference>
<comment type="similarity">
    <text evidence="1">Belongs to the Cu-Zn superoxide dismutase family.</text>
</comment>
<evidence type="ECO:0000313" key="5">
    <source>
        <dbReference type="EMBL" id="WWA47771.1"/>
    </source>
</evidence>
<protein>
    <submittedName>
        <fullName evidence="5">Superoxide dismutase family protein</fullName>
    </submittedName>
</protein>
<dbReference type="PROSITE" id="PS51257">
    <property type="entry name" value="PROKAR_LIPOPROTEIN"/>
    <property type="match status" value="1"/>
</dbReference>
<dbReference type="InterPro" id="IPR036423">
    <property type="entry name" value="SOD-like_Cu/Zn_dom_sf"/>
</dbReference>
<evidence type="ECO:0000256" key="2">
    <source>
        <dbReference type="SAM" id="MobiDB-lite"/>
    </source>
</evidence>
<feature type="chain" id="PRO_5047353409" evidence="3">
    <location>
        <begin position="18"/>
        <end position="176"/>
    </location>
</feature>